<dbReference type="InterPro" id="IPR029058">
    <property type="entry name" value="AB_hydrolase_fold"/>
</dbReference>
<protein>
    <submittedName>
        <fullName evidence="6">Protein ABHD14B</fullName>
    </submittedName>
</protein>
<accession>A0A8J4YAW9</accession>
<keyword evidence="7" id="KW-1185">Reference proteome</keyword>
<dbReference type="OrthoDB" id="284184at2759"/>
<dbReference type="PANTHER" id="PTHR46197">
    <property type="entry name" value="PROTEIN ABHD14B-LIKE"/>
    <property type="match status" value="1"/>
</dbReference>
<comment type="similarity">
    <text evidence="3">Belongs to the AB hydrolase superfamily. ABHD14 family.</text>
</comment>
<comment type="subcellular location">
    <subcellularLocation>
        <location evidence="1">Cytoplasm</location>
    </subcellularLocation>
</comment>
<gene>
    <name evidence="6" type="primary">ABHD14B</name>
    <name evidence="6" type="ORF">GWK47_050351</name>
</gene>
<feature type="region of interest" description="Disordered" evidence="4">
    <location>
        <begin position="324"/>
        <end position="360"/>
    </location>
</feature>
<evidence type="ECO:0000256" key="1">
    <source>
        <dbReference type="ARBA" id="ARBA00004496"/>
    </source>
</evidence>
<dbReference type="SUPFAM" id="SSF53474">
    <property type="entry name" value="alpha/beta-Hydrolases"/>
    <property type="match status" value="1"/>
</dbReference>
<keyword evidence="2" id="KW-0963">Cytoplasm</keyword>
<evidence type="ECO:0000313" key="6">
    <source>
        <dbReference type="EMBL" id="KAG0719499.1"/>
    </source>
</evidence>
<evidence type="ECO:0000256" key="4">
    <source>
        <dbReference type="SAM" id="MobiDB-lite"/>
    </source>
</evidence>
<dbReference type="Gene3D" id="3.40.50.1820">
    <property type="entry name" value="alpha/beta hydrolase"/>
    <property type="match status" value="1"/>
</dbReference>
<dbReference type="EMBL" id="JACEEZ010014422">
    <property type="protein sequence ID" value="KAG0719499.1"/>
    <property type="molecule type" value="Genomic_DNA"/>
</dbReference>
<dbReference type="AlphaFoldDB" id="A0A8J4YAW9"/>
<dbReference type="Proteomes" id="UP000770661">
    <property type="component" value="Unassembled WGS sequence"/>
</dbReference>
<organism evidence="6 7">
    <name type="scientific">Chionoecetes opilio</name>
    <name type="common">Atlantic snow crab</name>
    <name type="synonym">Cancer opilio</name>
    <dbReference type="NCBI Taxonomy" id="41210"/>
    <lineage>
        <taxon>Eukaryota</taxon>
        <taxon>Metazoa</taxon>
        <taxon>Ecdysozoa</taxon>
        <taxon>Arthropoda</taxon>
        <taxon>Crustacea</taxon>
        <taxon>Multicrustacea</taxon>
        <taxon>Malacostraca</taxon>
        <taxon>Eumalacostraca</taxon>
        <taxon>Eucarida</taxon>
        <taxon>Decapoda</taxon>
        <taxon>Pleocyemata</taxon>
        <taxon>Brachyura</taxon>
        <taxon>Eubrachyura</taxon>
        <taxon>Majoidea</taxon>
        <taxon>Majidae</taxon>
        <taxon>Chionoecetes</taxon>
    </lineage>
</organism>
<comment type="caution">
    <text evidence="6">The sequence shown here is derived from an EMBL/GenBank/DDBJ whole genome shotgun (WGS) entry which is preliminary data.</text>
</comment>
<dbReference type="Pfam" id="PF12697">
    <property type="entry name" value="Abhydrolase_6"/>
    <property type="match status" value="1"/>
</dbReference>
<dbReference type="PANTHER" id="PTHR46197:SF3">
    <property type="entry name" value="AB HYDROLASE-1 DOMAIN-CONTAINING PROTEIN"/>
    <property type="match status" value="1"/>
</dbReference>
<dbReference type="GO" id="GO:0005737">
    <property type="term" value="C:cytoplasm"/>
    <property type="evidence" value="ECO:0007669"/>
    <property type="project" value="UniProtKB-SubCell"/>
</dbReference>
<evidence type="ECO:0000313" key="7">
    <source>
        <dbReference type="Proteomes" id="UP000770661"/>
    </source>
</evidence>
<evidence type="ECO:0000256" key="3">
    <source>
        <dbReference type="ARBA" id="ARBA00037942"/>
    </source>
</evidence>
<feature type="domain" description="AB hydrolase-1" evidence="5">
    <location>
        <begin position="131"/>
        <end position="264"/>
    </location>
</feature>
<proteinExistence type="inferred from homology"/>
<evidence type="ECO:0000259" key="5">
    <source>
        <dbReference type="Pfam" id="PF12697"/>
    </source>
</evidence>
<dbReference type="InterPro" id="IPR000073">
    <property type="entry name" value="AB_hydrolase_1"/>
</dbReference>
<sequence length="360" mass="37998">MAPSLLLTKMAMTPLRVMGMVVGVAVICLVFSALRAPSKASKLGSIMDQPPAAAAAAAAALHVKRDNSGRTMADSRFWHTFDFQSESIPAAVVDAASKVTVTTDNVNIMGAATFYREAKPPAGVEASGEVVVLLHGAAFKSATWLDLNTINLLAGMGHRVIAVDLPGFGESKRAAVQDKAEYLRSLLARLEANKPILVSPSMSGGFSIPFLTQHPEVLAGYVPVAPVGSAKNKAMYKELKQIASTGFGNSGRQELGPQLRRTWLQSFLIALNLPPCVVVSPSFSGVYSLPMLMLQPHEFDGFVPIAVDAADEIPVHNLQAIREGTGEADDSVLPGGVDASRRQQGGQVTGGDIQGEELRA</sequence>
<evidence type="ECO:0000256" key="2">
    <source>
        <dbReference type="ARBA" id="ARBA00022490"/>
    </source>
</evidence>
<name>A0A8J4YAW9_CHIOP</name>
<reference evidence="6" key="1">
    <citation type="submission" date="2020-07" db="EMBL/GenBank/DDBJ databases">
        <title>The High-quality genome of the commercially important snow crab, Chionoecetes opilio.</title>
        <authorList>
            <person name="Jeong J.-H."/>
            <person name="Ryu S."/>
        </authorList>
    </citation>
    <scope>NUCLEOTIDE SEQUENCE</scope>
    <source>
        <strain evidence="6">MADBK_172401_WGS</strain>
        <tissue evidence="6">Digestive gland</tissue>
    </source>
</reference>